<feature type="domain" description="Phage tail tape measure protein" evidence="4">
    <location>
        <begin position="59"/>
        <end position="253"/>
    </location>
</feature>
<keyword evidence="2" id="KW-1188">Viral release from host cell</keyword>
<accession>A0A8S5NLE5</accession>
<evidence type="ECO:0000259" key="4">
    <source>
        <dbReference type="Pfam" id="PF10145"/>
    </source>
</evidence>
<protein>
    <submittedName>
        <fullName evidence="5">Minor tail protein</fullName>
    </submittedName>
</protein>
<dbReference type="Pfam" id="PF10145">
    <property type="entry name" value="PhageMin_Tail"/>
    <property type="match status" value="1"/>
</dbReference>
<dbReference type="EMBL" id="BK015189">
    <property type="protein sequence ID" value="DAD95056.1"/>
    <property type="molecule type" value="Genomic_DNA"/>
</dbReference>
<dbReference type="PANTHER" id="PTHR37813:SF1">
    <property type="entry name" value="FELS-2 PROPHAGE PROTEIN"/>
    <property type="match status" value="1"/>
</dbReference>
<dbReference type="InterPro" id="IPR010090">
    <property type="entry name" value="Phage_tape_meas"/>
</dbReference>
<feature type="transmembrane region" description="Helical" evidence="3">
    <location>
        <begin position="369"/>
        <end position="389"/>
    </location>
</feature>
<name>A0A8S5NLE5_9CAUD</name>
<dbReference type="SUPFAM" id="SSF48371">
    <property type="entry name" value="ARM repeat"/>
    <property type="match status" value="1"/>
</dbReference>
<evidence type="ECO:0000256" key="1">
    <source>
        <dbReference type="ARBA" id="ARBA00022465"/>
    </source>
</evidence>
<keyword evidence="3" id="KW-0472">Membrane</keyword>
<evidence type="ECO:0000256" key="2">
    <source>
        <dbReference type="ARBA" id="ARBA00022612"/>
    </source>
</evidence>
<sequence>MTKDALSLGGVFAGASIGLGIKSFTDYDSAVRQAVSTTGASVEEFNQLKDVMKGVYGNNFGESWEDVGESVSTVQKYLSGTGEDIQKVTENAIMFRDVFGSEVSESMRSVDTLMKNFGISAEESFNLIAQGYQNNLDFSGELIDSINEYSVHFQKVGIDAETMFAMISAGAENGAWNVDKIGDAVKEFSIRAIDGSETTKEGFKELGLNVAQMEKKFGAGGESAREAFSQVIEALKGMDDPIKRNTAGVNLFGTMWEDLGPAVVTKLNDLDNGFDKTKNTIEEINGIKYSGFLNSMKGIGRQIQVAFMPIGEALVPSLNDLANWLDDKLPGAAQKFAQFITDRIVPAIEFGKNRIDDTKKAFQFLKDNMDIIIPIISGVAAGFTAFVVVTKAVKLFDAFKLATKEVTLVQLLLKKTLLGNPFFWIAVAIGALVAAFVLAYKKSETFRKFVNDLWEKLKEFGAGLKETVIAKIQELSEWFSTKIVPLLKEIGGNLEDLWNNVLQPVASYLLSVFGKAFVSTFEYVKENVGDVIGFLQTQIENILQIFNGVIEFLTGLFTRDWEKAWEGICDIFSGIAGSIKSIFKGALNVVIDVINGLISGVNGIATNVSDIPGLGWAKGIKIPLIPTFAKGTNYFSGGMALVGEKGPEIVRLPGASKVITAEKTRNILTKNQQSVQIQVHIHGNFYGNEEAADQLGERVAKKVLATLANT</sequence>
<reference evidence="5" key="1">
    <citation type="journal article" date="2021" name="Proc. Natl. Acad. Sci. U.S.A.">
        <title>A Catalog of Tens of Thousands of Viruses from Human Metagenomes Reveals Hidden Associations with Chronic Diseases.</title>
        <authorList>
            <person name="Tisza M.J."/>
            <person name="Buck C.B."/>
        </authorList>
    </citation>
    <scope>NUCLEOTIDE SEQUENCE</scope>
    <source>
        <strain evidence="5">CtVqj4</strain>
    </source>
</reference>
<feature type="transmembrane region" description="Helical" evidence="3">
    <location>
        <begin position="422"/>
        <end position="440"/>
    </location>
</feature>
<evidence type="ECO:0000256" key="3">
    <source>
        <dbReference type="SAM" id="Phobius"/>
    </source>
</evidence>
<proteinExistence type="predicted"/>
<organism evidence="5">
    <name type="scientific">Siphoviridae sp. ctVqj4</name>
    <dbReference type="NCBI Taxonomy" id="2826359"/>
    <lineage>
        <taxon>Viruses</taxon>
        <taxon>Duplodnaviria</taxon>
        <taxon>Heunggongvirae</taxon>
        <taxon>Uroviricota</taxon>
        <taxon>Caudoviricetes</taxon>
    </lineage>
</organism>
<keyword evidence="3" id="KW-1133">Transmembrane helix</keyword>
<dbReference type="InterPro" id="IPR016024">
    <property type="entry name" value="ARM-type_fold"/>
</dbReference>
<keyword evidence="1" id="KW-1245">Viral tail assembly</keyword>
<dbReference type="NCBIfam" id="TIGR01760">
    <property type="entry name" value="tape_meas_TP901"/>
    <property type="match status" value="1"/>
</dbReference>
<dbReference type="PANTHER" id="PTHR37813">
    <property type="entry name" value="FELS-2 PROPHAGE PROTEIN"/>
    <property type="match status" value="1"/>
</dbReference>
<evidence type="ECO:0000313" key="5">
    <source>
        <dbReference type="EMBL" id="DAD95056.1"/>
    </source>
</evidence>
<keyword evidence="3" id="KW-0812">Transmembrane</keyword>
<dbReference type="GO" id="GO:0098003">
    <property type="term" value="P:viral tail assembly"/>
    <property type="evidence" value="ECO:0007669"/>
    <property type="project" value="UniProtKB-KW"/>
</dbReference>